<dbReference type="EMBL" id="GBRH01235999">
    <property type="protein sequence ID" value="JAD61896.1"/>
    <property type="molecule type" value="Transcribed_RNA"/>
</dbReference>
<reference evidence="1" key="2">
    <citation type="journal article" date="2015" name="Data Brief">
        <title>Shoot transcriptome of the giant reed, Arundo donax.</title>
        <authorList>
            <person name="Barrero R.A."/>
            <person name="Guerrero F.D."/>
            <person name="Moolhuijzen P."/>
            <person name="Goolsby J.A."/>
            <person name="Tidwell J."/>
            <person name="Bellgard S.E."/>
            <person name="Bellgard M.I."/>
        </authorList>
    </citation>
    <scope>NUCLEOTIDE SEQUENCE</scope>
    <source>
        <tissue evidence="1">Shoot tissue taken approximately 20 cm above the soil surface</tissue>
    </source>
</reference>
<reference evidence="1" key="1">
    <citation type="submission" date="2014-09" db="EMBL/GenBank/DDBJ databases">
        <authorList>
            <person name="Magalhaes I.L.F."/>
            <person name="Oliveira U."/>
            <person name="Santos F.R."/>
            <person name="Vidigal T.H.D.A."/>
            <person name="Brescovit A.D."/>
            <person name="Santos A.J."/>
        </authorList>
    </citation>
    <scope>NUCLEOTIDE SEQUENCE</scope>
    <source>
        <tissue evidence="1">Shoot tissue taken approximately 20 cm above the soil surface</tissue>
    </source>
</reference>
<proteinExistence type="predicted"/>
<accession>A0A0A9BEX4</accession>
<name>A0A0A9BEX4_ARUDO</name>
<protein>
    <submittedName>
        <fullName evidence="1">Uncharacterized protein</fullName>
    </submittedName>
</protein>
<sequence length="9" mass="1047">MFSKEPDHG</sequence>
<evidence type="ECO:0000313" key="1">
    <source>
        <dbReference type="EMBL" id="JAD61896.1"/>
    </source>
</evidence>
<organism evidence="1">
    <name type="scientific">Arundo donax</name>
    <name type="common">Giant reed</name>
    <name type="synonym">Donax arundinaceus</name>
    <dbReference type="NCBI Taxonomy" id="35708"/>
    <lineage>
        <taxon>Eukaryota</taxon>
        <taxon>Viridiplantae</taxon>
        <taxon>Streptophyta</taxon>
        <taxon>Embryophyta</taxon>
        <taxon>Tracheophyta</taxon>
        <taxon>Spermatophyta</taxon>
        <taxon>Magnoliopsida</taxon>
        <taxon>Liliopsida</taxon>
        <taxon>Poales</taxon>
        <taxon>Poaceae</taxon>
        <taxon>PACMAD clade</taxon>
        <taxon>Arundinoideae</taxon>
        <taxon>Arundineae</taxon>
        <taxon>Arundo</taxon>
    </lineage>
</organism>